<organism evidence="1 2">
    <name type="scientific">Penicillium canescens</name>
    <dbReference type="NCBI Taxonomy" id="5083"/>
    <lineage>
        <taxon>Eukaryota</taxon>
        <taxon>Fungi</taxon>
        <taxon>Dikarya</taxon>
        <taxon>Ascomycota</taxon>
        <taxon>Pezizomycotina</taxon>
        <taxon>Eurotiomycetes</taxon>
        <taxon>Eurotiomycetidae</taxon>
        <taxon>Eurotiales</taxon>
        <taxon>Aspergillaceae</taxon>
        <taxon>Penicillium</taxon>
    </lineage>
</organism>
<gene>
    <name evidence="1" type="ORF">N7460_008066</name>
</gene>
<dbReference type="EMBL" id="JAQJZL010000009">
    <property type="protein sequence ID" value="KAJ6038295.1"/>
    <property type="molecule type" value="Genomic_DNA"/>
</dbReference>
<evidence type="ECO:0000313" key="2">
    <source>
        <dbReference type="Proteomes" id="UP001219568"/>
    </source>
</evidence>
<reference evidence="1" key="1">
    <citation type="journal article" date="2023" name="IMA Fungus">
        <title>Comparative genomic study of the Penicillium genus elucidates a diverse pangenome and 15 lateral gene transfer events.</title>
        <authorList>
            <person name="Petersen C."/>
            <person name="Sorensen T."/>
            <person name="Nielsen M.R."/>
            <person name="Sondergaard T.E."/>
            <person name="Sorensen J.L."/>
            <person name="Fitzpatrick D.A."/>
            <person name="Frisvad J.C."/>
            <person name="Nielsen K.L."/>
        </authorList>
    </citation>
    <scope>NUCLEOTIDE SEQUENCE</scope>
    <source>
        <strain evidence="1">IBT 15450</strain>
    </source>
</reference>
<accession>A0AAD6I963</accession>
<dbReference type="AlphaFoldDB" id="A0AAD6I963"/>
<name>A0AAD6I963_PENCN</name>
<sequence length="63" mass="6958">MKPGGDLTTAFLLPLPPSSLDLAFEDDTLDLVKQAWKKIMGDEVEDDDFMIFEIAMALPTNDA</sequence>
<dbReference type="Proteomes" id="UP001219568">
    <property type="component" value="Unassembled WGS sequence"/>
</dbReference>
<protein>
    <submittedName>
        <fullName evidence="1">Uncharacterized protein</fullName>
    </submittedName>
</protein>
<reference evidence="1" key="2">
    <citation type="submission" date="2023-01" db="EMBL/GenBank/DDBJ databases">
        <authorList>
            <person name="Petersen C."/>
        </authorList>
    </citation>
    <scope>NUCLEOTIDE SEQUENCE</scope>
    <source>
        <strain evidence="1">IBT 15450</strain>
    </source>
</reference>
<proteinExistence type="predicted"/>
<evidence type="ECO:0000313" key="1">
    <source>
        <dbReference type="EMBL" id="KAJ6038295.1"/>
    </source>
</evidence>
<comment type="caution">
    <text evidence="1">The sequence shown here is derived from an EMBL/GenBank/DDBJ whole genome shotgun (WGS) entry which is preliminary data.</text>
</comment>
<keyword evidence="2" id="KW-1185">Reference proteome</keyword>